<protein>
    <submittedName>
        <fullName evidence="1">Nucleotidyltransferase family protein</fullName>
    </submittedName>
</protein>
<organism evidence="1 2">
    <name type="scientific">Segatella copri</name>
    <dbReference type="NCBI Taxonomy" id="165179"/>
    <lineage>
        <taxon>Bacteria</taxon>
        <taxon>Pseudomonadati</taxon>
        <taxon>Bacteroidota</taxon>
        <taxon>Bacteroidia</taxon>
        <taxon>Bacteroidales</taxon>
        <taxon>Prevotellaceae</taxon>
        <taxon>Segatella</taxon>
    </lineage>
</organism>
<evidence type="ECO:0000313" key="2">
    <source>
        <dbReference type="Proteomes" id="UP000390763"/>
    </source>
</evidence>
<evidence type="ECO:0000313" key="1">
    <source>
        <dbReference type="EMBL" id="MQO03280.1"/>
    </source>
</evidence>
<proteinExistence type="predicted"/>
<name>A0AB35ZEV2_9BACT</name>
<dbReference type="EMBL" id="VZBT01000038">
    <property type="protein sequence ID" value="MQO03280.1"/>
    <property type="molecule type" value="Genomic_DNA"/>
</dbReference>
<dbReference type="AlphaFoldDB" id="A0AB35ZEV2"/>
<accession>A0AB35ZEV2</accession>
<gene>
    <name evidence="1" type="ORF">F7D62_03970</name>
</gene>
<sequence>MILQDFYTILQSAIGKMVQLSHTLSEKEWNEIFGLAKKQALVGIMFEGIERLPQEQWPPRNVVLQWTMMVGKRPKTDLVI</sequence>
<dbReference type="Proteomes" id="UP000390763">
    <property type="component" value="Unassembled WGS sequence"/>
</dbReference>
<dbReference type="RefSeq" id="WP_153087776.1">
    <property type="nucleotide sequence ID" value="NZ_JAHRGK010000035.1"/>
</dbReference>
<reference evidence="2" key="1">
    <citation type="submission" date="2019-09" db="EMBL/GenBank/DDBJ databases">
        <title>Distinct polysaccharide growth profiles of human intestinal Prevotella copri isolates.</title>
        <authorList>
            <person name="Fehlner-Peach H."/>
            <person name="Magnabosco C."/>
            <person name="Raghavan V."/>
            <person name="Scher J.U."/>
            <person name="Tett A."/>
            <person name="Cox L.M."/>
            <person name="Gottsegen C."/>
            <person name="Watters A."/>
            <person name="Wiltshire- Gordon J.D."/>
            <person name="Segata N."/>
            <person name="Bonneau R."/>
            <person name="Littman D.R."/>
        </authorList>
    </citation>
    <scope>NUCLEOTIDE SEQUENCE [LARGE SCALE GENOMIC DNA]</scope>
    <source>
        <strain evidence="2">iAK279</strain>
    </source>
</reference>
<comment type="caution">
    <text evidence="1">The sequence shown here is derived from an EMBL/GenBank/DDBJ whole genome shotgun (WGS) entry which is preliminary data.</text>
</comment>